<protein>
    <submittedName>
        <fullName evidence="2">Uncharacterized protein</fullName>
    </submittedName>
</protein>
<dbReference type="AlphaFoldDB" id="A0AA36IE76"/>
<dbReference type="InterPro" id="IPR036849">
    <property type="entry name" value="Enolase-like_C_sf"/>
</dbReference>
<dbReference type="SUPFAM" id="SSF51604">
    <property type="entry name" value="Enolase C-terminal domain-like"/>
    <property type="match status" value="1"/>
</dbReference>
<evidence type="ECO:0000256" key="1">
    <source>
        <dbReference type="SAM" id="MobiDB-lite"/>
    </source>
</evidence>
<comment type="caution">
    <text evidence="2">The sequence shown here is derived from an EMBL/GenBank/DDBJ whole genome shotgun (WGS) entry which is preliminary data.</text>
</comment>
<sequence length="507" mass="54880">MALAAAKSSGIRNDVLLPDAVRDYVAEHKLEKVVTSALNLVIAQMPEDPYARLAEELSKSSTAAPRFVTLRPDAAAPRSLLRFHVVVASRGVNIRIHRLDLTEALQKDDRREKWVGFLQEFFAQSFGSLHVDGFLEIHERCTMKDPPQEVDQEVVTLALTNQLLEAAAAAMNLDVLGFLQHVLQKVGCEASPPLVTRGDLQLWRERWPRLAAPIFHGGAASGCCAPLKLAVALPAQAAAGADPEDLRGWLPRVTEALKAVKAEAVRGLQADKTTASLVVEGTAHALPAGIAATVQALRKAVEAAGEPAKGGSGVLMAYADEAWREEEQAYELEAGKAKTLEELVDFYAELTEDGWIATLVNPFRSADAQAGCELLKAQRPELKLLSDFGAEIPEPAEDVAFGCFWRPPCGSLPLTLRQFAEQSGWWEEGWQAAALEAPSAQKAPALLEALMACSVQLLYVPEELPAELLEQLSSRQDELLQRVLLTSSEAPEAPETAEAFPAEAEAE</sequence>
<dbReference type="CDD" id="cd22962">
    <property type="entry name" value="DD_AtENO3-like"/>
    <property type="match status" value="1"/>
</dbReference>
<evidence type="ECO:0000313" key="3">
    <source>
        <dbReference type="Proteomes" id="UP001178507"/>
    </source>
</evidence>
<feature type="compositionally biased region" description="Low complexity" evidence="1">
    <location>
        <begin position="489"/>
        <end position="507"/>
    </location>
</feature>
<evidence type="ECO:0000313" key="2">
    <source>
        <dbReference type="EMBL" id="CAJ1385672.1"/>
    </source>
</evidence>
<feature type="region of interest" description="Disordered" evidence="1">
    <location>
        <begin position="486"/>
        <end position="507"/>
    </location>
</feature>
<accession>A0AA36IE76</accession>
<dbReference type="Proteomes" id="UP001178507">
    <property type="component" value="Unassembled WGS sequence"/>
</dbReference>
<dbReference type="EMBL" id="CAUJNA010001269">
    <property type="protein sequence ID" value="CAJ1385672.1"/>
    <property type="molecule type" value="Genomic_DNA"/>
</dbReference>
<reference evidence="2" key="1">
    <citation type="submission" date="2023-08" db="EMBL/GenBank/DDBJ databases">
        <authorList>
            <person name="Chen Y."/>
            <person name="Shah S."/>
            <person name="Dougan E. K."/>
            <person name="Thang M."/>
            <person name="Chan C."/>
        </authorList>
    </citation>
    <scope>NUCLEOTIDE SEQUENCE</scope>
</reference>
<gene>
    <name evidence="2" type="ORF">EVOR1521_LOCUS12227</name>
</gene>
<name>A0AA36IE76_9DINO</name>
<proteinExistence type="predicted"/>
<keyword evidence="3" id="KW-1185">Reference proteome</keyword>
<dbReference type="Gene3D" id="3.20.20.120">
    <property type="entry name" value="Enolase-like C-terminal domain"/>
    <property type="match status" value="1"/>
</dbReference>
<organism evidence="2 3">
    <name type="scientific">Effrenium voratum</name>
    <dbReference type="NCBI Taxonomy" id="2562239"/>
    <lineage>
        <taxon>Eukaryota</taxon>
        <taxon>Sar</taxon>
        <taxon>Alveolata</taxon>
        <taxon>Dinophyceae</taxon>
        <taxon>Suessiales</taxon>
        <taxon>Symbiodiniaceae</taxon>
        <taxon>Effrenium</taxon>
    </lineage>
</organism>